<evidence type="ECO:0008006" key="3">
    <source>
        <dbReference type="Google" id="ProtNLM"/>
    </source>
</evidence>
<comment type="caution">
    <text evidence="1">The sequence shown here is derived from an EMBL/GenBank/DDBJ whole genome shotgun (WGS) entry which is preliminary data.</text>
</comment>
<dbReference type="AlphaFoldDB" id="A0A0C3RH02"/>
<evidence type="ECO:0000313" key="2">
    <source>
        <dbReference type="Proteomes" id="UP000031980"/>
    </source>
</evidence>
<reference evidence="1 2" key="1">
    <citation type="submission" date="2014-07" db="EMBL/GenBank/DDBJ databases">
        <title>Porphyromonadaceae bacterium OUH 308042 = ATCC BAA-2681 = DSM 28342 draft genome.</title>
        <authorList>
            <person name="Sydenham T.V."/>
            <person name="Hasman H."/>
            <person name="Justensen U.S."/>
        </authorList>
    </citation>
    <scope>NUCLEOTIDE SEQUENCE [LARGE SCALE GENOMIC DNA]</scope>
    <source>
        <strain evidence="1 2">OUH 308042</strain>
    </source>
</reference>
<accession>A0A0C3RH02</accession>
<name>A0A0C3RH02_9PORP</name>
<evidence type="ECO:0000313" key="1">
    <source>
        <dbReference type="EMBL" id="KIO44874.1"/>
    </source>
</evidence>
<dbReference type="RefSeq" id="WP_041505108.1">
    <property type="nucleotide sequence ID" value="NZ_JPIU01000038.1"/>
</dbReference>
<dbReference type="EMBL" id="JPIU01000038">
    <property type="protein sequence ID" value="KIO44874.1"/>
    <property type="molecule type" value="Genomic_DNA"/>
</dbReference>
<dbReference type="Proteomes" id="UP000031980">
    <property type="component" value="Unassembled WGS sequence"/>
</dbReference>
<proteinExistence type="predicted"/>
<sequence length="884" mass="96452">MNKRDYLFLILLFVLHGACSDLSLEPETRKKHTTLKGFLSVPPSLTVSPTARTVRSDLSTIDVLVFSEDSIFLEWKKAVNLSPAIGIPGTYTYDLTLSVDPSLTNERTLHYLINANLSAFSASDFAGLHEGEVRGMLIDRKEYNISGDTDYTMWGSIHLPDIAALTTLPSIEVIRDAARISISWNGISNFVCDDIKLYNTFTAGMIIPSAPATLTEPASATTGIFNARISGQTAVVHAYERKSNASPYLILKGKYGSTAATFYRIALAQVNPPAYTPLDIKRNHQYDIRILEIDGPGYATLDEALRYPPFNHIRVTTVVNEDSAIKDVITNGQYSLELTRSDINLLEPTETEGNVTITRMAVTRINGVTGTIPTLDDIRCTLVEESGTTTGEDFILGKTAGEFLPLNPSGELILRLPPLSAAGTRKAKIRVTVGNLSREISIRQSRLLRFEVGSVFYVGWEKDCSIRIPVTLPVDTANPTGNINITLAQTGSASFTAPGTSVQTGQPAQTVIFALTTSSGYYGEHLNNTYRTMYVKLSAEGFQDEIIAIKQSKYFDGITGKGIIGIYRDDNDDGIYPVVLDDTKELWTATVTQGDDFIRIGGYDATDLGTGSITGEKVVRFTYRLLPNTTGNDRYGKIVITYGLSNATHTIYVHQGFRDIQIGSRYWAARNVNTPGNFTLRPDVPGGLYQMHTTTHYDAITPGIGIDYPGYQVQGQSTGTWTISPAGYTVPGQTAIATLKGQITSGNIGDPVIPTGEPIAAYFNKIFYGRINDPEDPLACSGILLIKEDVEGDLIQTFFLPCPGYRIKASGRLTSTHAHRYPTSSPNPYYYSNGMYWGNGGSVIDIFHDPAHNVGLLAPGNANAFLNDGDDINSLAAPVRCIRE</sequence>
<gene>
    <name evidence="1" type="ORF">BA92_07600</name>
</gene>
<protein>
    <recommendedName>
        <fullName evidence="3">DUF4906 domain-containing protein</fullName>
    </recommendedName>
</protein>
<keyword evidence="2" id="KW-1185">Reference proteome</keyword>
<organism evidence="1 2">
    <name type="scientific">Sanguibacteroides justesenii</name>
    <dbReference type="NCBI Taxonomy" id="1547597"/>
    <lineage>
        <taxon>Bacteria</taxon>
        <taxon>Pseudomonadati</taxon>
        <taxon>Bacteroidota</taxon>
        <taxon>Bacteroidia</taxon>
        <taxon>Bacteroidales</taxon>
        <taxon>Porphyromonadaceae</taxon>
        <taxon>Sanguibacteroides</taxon>
    </lineage>
</organism>